<dbReference type="GO" id="GO:0008270">
    <property type="term" value="F:zinc ion binding"/>
    <property type="evidence" value="ECO:0007669"/>
    <property type="project" value="UniProtKB-KW"/>
</dbReference>
<feature type="region of interest" description="Disordered" evidence="10">
    <location>
        <begin position="104"/>
        <end position="130"/>
    </location>
</feature>
<dbReference type="CDD" id="cd16461">
    <property type="entry name" value="RING-H2_EL5-like"/>
    <property type="match status" value="1"/>
</dbReference>
<dbReference type="AlphaFoldDB" id="A0ABD0ZV41"/>
<protein>
    <recommendedName>
        <fullName evidence="3">RING-type E3 ubiquitin transferase</fullName>
        <ecNumber evidence="3">2.3.2.27</ecNumber>
    </recommendedName>
</protein>
<comment type="pathway">
    <text evidence="2">Protein modification; protein ubiquitination.</text>
</comment>
<evidence type="ECO:0000256" key="3">
    <source>
        <dbReference type="ARBA" id="ARBA00012483"/>
    </source>
</evidence>
<dbReference type="Pfam" id="PF13639">
    <property type="entry name" value="zf-RING_2"/>
    <property type="match status" value="1"/>
</dbReference>
<dbReference type="InterPro" id="IPR001841">
    <property type="entry name" value="Znf_RING"/>
</dbReference>
<keyword evidence="4" id="KW-0808">Transferase</keyword>
<evidence type="ECO:0000313" key="13">
    <source>
        <dbReference type="Proteomes" id="UP001558713"/>
    </source>
</evidence>
<dbReference type="InterPro" id="IPR013083">
    <property type="entry name" value="Znf_RING/FYVE/PHD"/>
</dbReference>
<keyword evidence="5" id="KW-0479">Metal-binding</keyword>
<feature type="domain" description="RING-type" evidence="11">
    <location>
        <begin position="57"/>
        <end position="99"/>
    </location>
</feature>
<dbReference type="Proteomes" id="UP001558713">
    <property type="component" value="Unassembled WGS sequence"/>
</dbReference>
<evidence type="ECO:0000256" key="1">
    <source>
        <dbReference type="ARBA" id="ARBA00000900"/>
    </source>
</evidence>
<keyword evidence="7" id="KW-0833">Ubl conjugation pathway</keyword>
<keyword evidence="6 9" id="KW-0863">Zinc-finger</keyword>
<evidence type="ECO:0000256" key="6">
    <source>
        <dbReference type="ARBA" id="ARBA00022771"/>
    </source>
</evidence>
<evidence type="ECO:0000313" key="12">
    <source>
        <dbReference type="EMBL" id="KAL1198478.1"/>
    </source>
</evidence>
<name>A0ABD0ZV41_CARAN</name>
<dbReference type="SUPFAM" id="SSF57850">
    <property type="entry name" value="RING/U-box"/>
    <property type="match status" value="1"/>
</dbReference>
<dbReference type="PANTHER" id="PTHR46913:SF23">
    <property type="entry name" value="E3 UBIQUITIN-PROTEIN LIGASE RHA4A-RELATED"/>
    <property type="match status" value="1"/>
</dbReference>
<dbReference type="SMART" id="SM00184">
    <property type="entry name" value="RING"/>
    <property type="match status" value="1"/>
</dbReference>
<keyword evidence="13" id="KW-1185">Reference proteome</keyword>
<evidence type="ECO:0000256" key="5">
    <source>
        <dbReference type="ARBA" id="ARBA00022723"/>
    </source>
</evidence>
<evidence type="ECO:0000256" key="4">
    <source>
        <dbReference type="ARBA" id="ARBA00022679"/>
    </source>
</evidence>
<dbReference type="Gene3D" id="3.30.40.10">
    <property type="entry name" value="Zinc/RING finger domain, C3HC4 (zinc finger)"/>
    <property type="match status" value="1"/>
</dbReference>
<comment type="caution">
    <text evidence="12">The sequence shown here is derived from an EMBL/GenBank/DDBJ whole genome shotgun (WGS) entry which is preliminary data.</text>
</comment>
<evidence type="ECO:0000256" key="8">
    <source>
        <dbReference type="ARBA" id="ARBA00022833"/>
    </source>
</evidence>
<evidence type="ECO:0000256" key="9">
    <source>
        <dbReference type="PROSITE-ProRule" id="PRU00175"/>
    </source>
</evidence>
<dbReference type="PROSITE" id="PS50089">
    <property type="entry name" value="ZF_RING_2"/>
    <property type="match status" value="1"/>
</dbReference>
<organism evidence="12 13">
    <name type="scientific">Cardamine amara subsp. amara</name>
    <dbReference type="NCBI Taxonomy" id="228776"/>
    <lineage>
        <taxon>Eukaryota</taxon>
        <taxon>Viridiplantae</taxon>
        <taxon>Streptophyta</taxon>
        <taxon>Embryophyta</taxon>
        <taxon>Tracheophyta</taxon>
        <taxon>Spermatophyta</taxon>
        <taxon>Magnoliopsida</taxon>
        <taxon>eudicotyledons</taxon>
        <taxon>Gunneridae</taxon>
        <taxon>Pentapetalae</taxon>
        <taxon>rosids</taxon>
        <taxon>malvids</taxon>
        <taxon>Brassicales</taxon>
        <taxon>Brassicaceae</taxon>
        <taxon>Cardamineae</taxon>
        <taxon>Cardamine</taxon>
    </lineage>
</organism>
<dbReference type="EC" id="2.3.2.27" evidence="3"/>
<evidence type="ECO:0000256" key="10">
    <source>
        <dbReference type="SAM" id="MobiDB-lite"/>
    </source>
</evidence>
<evidence type="ECO:0000256" key="7">
    <source>
        <dbReference type="ARBA" id="ARBA00022786"/>
    </source>
</evidence>
<evidence type="ECO:0000256" key="2">
    <source>
        <dbReference type="ARBA" id="ARBA00004906"/>
    </source>
</evidence>
<evidence type="ECO:0000259" key="11">
    <source>
        <dbReference type="PROSITE" id="PS50089"/>
    </source>
</evidence>
<accession>A0ABD0ZV41</accession>
<dbReference type="EMBL" id="JBANAX010000665">
    <property type="protein sequence ID" value="KAL1198478.1"/>
    <property type="molecule type" value="Genomic_DNA"/>
</dbReference>
<dbReference type="GO" id="GO:0061630">
    <property type="term" value="F:ubiquitin protein ligase activity"/>
    <property type="evidence" value="ECO:0007669"/>
    <property type="project" value="UniProtKB-EC"/>
</dbReference>
<dbReference type="PANTHER" id="PTHR46913">
    <property type="entry name" value="RING-H2 FINGER PROTEIN ATL16"/>
    <property type="match status" value="1"/>
</dbReference>
<dbReference type="InterPro" id="IPR044600">
    <property type="entry name" value="ATL1/ATL16-like"/>
</dbReference>
<proteinExistence type="predicted"/>
<sequence>MHRHRRRNTIDEWPTLFGGILDLSNLSMIDTGLHKELRDALPVVIFKESFTVKNSRCSVCLENYQEGEKLQQIPACGHAFHKICIDTWLTSKTTCPLCRVSLTPRVSQDSSHQTPNTVPSMENPNAGPSA</sequence>
<reference evidence="12 13" key="1">
    <citation type="submission" date="2024-04" db="EMBL/GenBank/DDBJ databases">
        <title>Genome assembly C_amara_ONT_v2.</title>
        <authorList>
            <person name="Yant L."/>
            <person name="Moore C."/>
            <person name="Slenker M."/>
        </authorList>
    </citation>
    <scope>NUCLEOTIDE SEQUENCE [LARGE SCALE GENOMIC DNA]</scope>
    <source>
        <tissue evidence="12">Leaf</tissue>
    </source>
</reference>
<gene>
    <name evidence="12" type="ORF">V5N11_022659</name>
</gene>
<keyword evidence="8" id="KW-0862">Zinc</keyword>
<comment type="catalytic activity">
    <reaction evidence="1">
        <text>S-ubiquitinyl-[E2 ubiquitin-conjugating enzyme]-L-cysteine + [acceptor protein]-L-lysine = [E2 ubiquitin-conjugating enzyme]-L-cysteine + N(6)-ubiquitinyl-[acceptor protein]-L-lysine.</text>
        <dbReference type="EC" id="2.3.2.27"/>
    </reaction>
</comment>